<keyword evidence="4" id="KW-0964">Secreted</keyword>
<evidence type="ECO:0000256" key="9">
    <source>
        <dbReference type="ARBA" id="ARBA00023098"/>
    </source>
</evidence>
<feature type="domain" description="EF-hand" evidence="15">
    <location>
        <begin position="293"/>
        <end position="328"/>
    </location>
</feature>
<evidence type="ECO:0000256" key="8">
    <source>
        <dbReference type="ARBA" id="ARBA00022963"/>
    </source>
</evidence>
<proteinExistence type="inferred from homology"/>
<feature type="compositionally biased region" description="Basic and acidic residues" evidence="12">
    <location>
        <begin position="1"/>
        <end position="10"/>
    </location>
</feature>
<reference evidence="16 17" key="1">
    <citation type="journal article" date="2018" name="Mol. Biol. Evol.">
        <title>Broad Genomic Sampling Reveals a Smut Pathogenic Ancestry of the Fungal Clade Ustilaginomycotina.</title>
        <authorList>
            <person name="Kijpornyongpan T."/>
            <person name="Mondo S.J."/>
            <person name="Barry K."/>
            <person name="Sandor L."/>
            <person name="Lee J."/>
            <person name="Lipzen A."/>
            <person name="Pangilinan J."/>
            <person name="LaButti K."/>
            <person name="Hainaut M."/>
            <person name="Henrissat B."/>
            <person name="Grigoriev I.V."/>
            <person name="Spatafora J.W."/>
            <person name="Aime M.C."/>
        </authorList>
    </citation>
    <scope>NUCLEOTIDE SEQUENCE [LARGE SCALE GENOMIC DNA]</scope>
    <source>
        <strain evidence="16 17">MCA 4186</strain>
    </source>
</reference>
<dbReference type="Pfam" id="PF00388">
    <property type="entry name" value="PI-PLC-X"/>
    <property type="match status" value="1"/>
</dbReference>
<evidence type="ECO:0000256" key="3">
    <source>
        <dbReference type="ARBA" id="ARBA00012368"/>
    </source>
</evidence>
<feature type="compositionally biased region" description="Low complexity" evidence="12">
    <location>
        <begin position="11"/>
        <end position="23"/>
    </location>
</feature>
<dbReference type="AlphaFoldDB" id="A0A316ZA01"/>
<dbReference type="Pfam" id="PF00387">
    <property type="entry name" value="PI-PLC-Y"/>
    <property type="match status" value="1"/>
</dbReference>
<evidence type="ECO:0000256" key="11">
    <source>
        <dbReference type="RuleBase" id="RU361133"/>
    </source>
</evidence>
<gene>
    <name evidence="16" type="ORF">FA09DRAFT_343319</name>
</gene>
<dbReference type="SMART" id="SM00148">
    <property type="entry name" value="PLCXc"/>
    <property type="match status" value="1"/>
</dbReference>
<evidence type="ECO:0000259" key="14">
    <source>
        <dbReference type="PROSITE" id="PS50008"/>
    </source>
</evidence>
<dbReference type="InterPro" id="IPR000909">
    <property type="entry name" value="PLipase_C_PInositol-sp_X_dom"/>
</dbReference>
<dbReference type="SUPFAM" id="SSF50729">
    <property type="entry name" value="PH domain-like"/>
    <property type="match status" value="1"/>
</dbReference>
<dbReference type="Gene3D" id="2.60.40.150">
    <property type="entry name" value="C2 domain"/>
    <property type="match status" value="1"/>
</dbReference>
<keyword evidence="17" id="KW-1185">Reference proteome</keyword>
<dbReference type="PROSITE" id="PS50222">
    <property type="entry name" value="EF_HAND_2"/>
    <property type="match status" value="1"/>
</dbReference>
<dbReference type="GO" id="GO:0051209">
    <property type="term" value="P:release of sequestered calcium ion into cytosol"/>
    <property type="evidence" value="ECO:0007669"/>
    <property type="project" value="TreeGrafter"/>
</dbReference>
<sequence length="1121" mass="120066">MRVGKHEEAHAASAHSDAGLAASETALPVVAESTSREAEPRAVSEQQVEHAAGPHVQAPEQSASTASSGDASTAVLPETTLQASPETLATVPPATPMPIEGAQLPPPQVSAELALSSSPPVPAPSPIPGVPPELARGEPMLKVTQKKVMQRSFRLDTERGQILWDSKKNNKVNLEAIREVRVGASAASYRTALSISSAHAPRWLSIIYQSSGVYKALHLIALSDASLARWRDTLGALHSLRAALLGGASGAEGLDERQQLWLRQHWRVGDTNADSRLAFDEVVRLCRRIGIESSRKMLRAAFAEADAQARGWLDFEAFQRFVGVLKRREDIESIWMEWADVELDEQSGTGDAVGTGAAGDAVAPGAAGDKQPDLGDIGASPSAAAEFQANTSPTPRADAHRRAATRAMSRARFCAFLRDEQRLMDTLPPQLEALFERYAEHDENEPRLRLDGFAAFLLSADNAVVAADARPSGSGAVAAAAAVAVSPRDAAVLRSRAAAQTTEALLQVGARAPDAFPSKTHHDMTHPLSDYYISSSHNTYLVGGQWKGDSTVEGYVRALQGGARSVELDCWDGPNDTPHITHGHTLTSKVPFVDVITAIGRYAFVSSPCPLILSLEVHNDVPQQEIMASILRSVLGPMLLSEHLVGRDGAELPSPEELRGKILIKTKNLALVAESPRPEQPVTEAVCMSEASTDTTESDGDTLRDLVRSVTKRGSSHSGSGSQKPAAKVLMAPSLSALLIYTVGVKHRGINKKETYAPEHMISLSERSAFRYARTAAEDLIKHNLTHLTRVYPSMASLARLHASANFLPHHVWATGSQLVALNWQTMDLGFELNRAMFQRNGRCGYVLKPEALRIREVYKSAPKRLRFEVRVTIVSAQQLPRFKDASRDRDSEEGDVIDPFVALSLLAPEGWGRQPSVNGDAAVRPSDALAAGRRSSSSGTLLPPPPPEGRIGSYGSTATPAAPPGRTLRKQASSSSASSSSSSTPWPRARTAIVRANGFNPQWRETLALAVDVPAGSDGASEALLSQALAAVQRGGGAASEADLPLRALARGLLDLAFLRFEVCDAEQGGEPTCLAACVTSLGAMQRGYRHLPLYDAQLTPYMFSTLFVRTHVVFLGLAE</sequence>
<feature type="region of interest" description="Disordered" evidence="12">
    <location>
        <begin position="1"/>
        <end position="135"/>
    </location>
</feature>
<feature type="domain" description="C2" evidence="13">
    <location>
        <begin position="849"/>
        <end position="1097"/>
    </location>
</feature>
<evidence type="ECO:0000313" key="17">
    <source>
        <dbReference type="Proteomes" id="UP000245946"/>
    </source>
</evidence>
<evidence type="ECO:0000259" key="15">
    <source>
        <dbReference type="PROSITE" id="PS50222"/>
    </source>
</evidence>
<dbReference type="RefSeq" id="XP_025598061.1">
    <property type="nucleotide sequence ID" value="XM_025744592.1"/>
</dbReference>
<keyword evidence="7 11" id="KW-0378">Hydrolase</keyword>
<evidence type="ECO:0000313" key="16">
    <source>
        <dbReference type="EMBL" id="PWN97782.1"/>
    </source>
</evidence>
<feature type="compositionally biased region" description="Pro residues" evidence="12">
    <location>
        <begin position="119"/>
        <end position="131"/>
    </location>
</feature>
<feature type="domain" description="PI-PLC Y-box" evidence="14">
    <location>
        <begin position="735"/>
        <end position="854"/>
    </location>
</feature>
<dbReference type="GO" id="GO:0005179">
    <property type="term" value="F:hormone activity"/>
    <property type="evidence" value="ECO:0007669"/>
    <property type="project" value="UniProtKB-KW"/>
</dbReference>
<dbReference type="CDD" id="cd00275">
    <property type="entry name" value="C2_PLC_like"/>
    <property type="match status" value="1"/>
</dbReference>
<dbReference type="SUPFAM" id="SSF51695">
    <property type="entry name" value="PLC-like phosphodiesterases"/>
    <property type="match status" value="1"/>
</dbReference>
<feature type="compositionally biased region" description="Low complexity" evidence="12">
    <location>
        <begin position="928"/>
        <end position="942"/>
    </location>
</feature>
<protein>
    <recommendedName>
        <fullName evidence="3 11">Phosphoinositide phospholipase C</fullName>
        <ecNumber evidence="3 11">3.1.4.11</ecNumber>
    </recommendedName>
</protein>
<evidence type="ECO:0000259" key="13">
    <source>
        <dbReference type="PROSITE" id="PS50004"/>
    </source>
</evidence>
<dbReference type="Proteomes" id="UP000245946">
    <property type="component" value="Unassembled WGS sequence"/>
</dbReference>
<dbReference type="CDD" id="cd13360">
    <property type="entry name" value="PH_PLC_fungal"/>
    <property type="match status" value="1"/>
</dbReference>
<dbReference type="GO" id="GO:0005576">
    <property type="term" value="C:extracellular region"/>
    <property type="evidence" value="ECO:0007669"/>
    <property type="project" value="UniProtKB-SubCell"/>
</dbReference>
<evidence type="ECO:0000256" key="10">
    <source>
        <dbReference type="ARBA" id="ARBA00023224"/>
    </source>
</evidence>
<feature type="compositionally biased region" description="Low complexity" evidence="12">
    <location>
        <begin position="973"/>
        <end position="984"/>
    </location>
</feature>
<keyword evidence="8 11" id="KW-0442">Lipid degradation</keyword>
<evidence type="ECO:0000256" key="1">
    <source>
        <dbReference type="ARBA" id="ARBA00004613"/>
    </source>
</evidence>
<keyword evidence="6" id="KW-0372">Hormone</keyword>
<evidence type="ECO:0000256" key="2">
    <source>
        <dbReference type="ARBA" id="ARBA00006307"/>
    </source>
</evidence>
<evidence type="ECO:0000256" key="12">
    <source>
        <dbReference type="SAM" id="MobiDB-lite"/>
    </source>
</evidence>
<dbReference type="PANTHER" id="PTHR10336">
    <property type="entry name" value="PHOSPHOINOSITIDE-SPECIFIC PHOSPHOLIPASE C FAMILY PROTEIN"/>
    <property type="match status" value="1"/>
</dbReference>
<feature type="region of interest" description="Disordered" evidence="12">
    <location>
        <begin position="928"/>
        <end position="989"/>
    </location>
</feature>
<evidence type="ECO:0000256" key="7">
    <source>
        <dbReference type="ARBA" id="ARBA00022801"/>
    </source>
</evidence>
<dbReference type="SMART" id="SM00239">
    <property type="entry name" value="C2"/>
    <property type="match status" value="1"/>
</dbReference>
<dbReference type="InterPro" id="IPR000008">
    <property type="entry name" value="C2_dom"/>
</dbReference>
<keyword evidence="5" id="KW-0165">Cleavage on pair of basic residues</keyword>
<comment type="similarity">
    <text evidence="2">Belongs to the parathyroid hormone family.</text>
</comment>
<dbReference type="SUPFAM" id="SSF49562">
    <property type="entry name" value="C2 domain (Calcium/lipid-binding domain, CaLB)"/>
    <property type="match status" value="1"/>
</dbReference>
<dbReference type="Gene3D" id="1.10.238.10">
    <property type="entry name" value="EF-hand"/>
    <property type="match status" value="2"/>
</dbReference>
<organism evidence="16 17">
    <name type="scientific">Tilletiopsis washingtonensis</name>
    <dbReference type="NCBI Taxonomy" id="58919"/>
    <lineage>
        <taxon>Eukaryota</taxon>
        <taxon>Fungi</taxon>
        <taxon>Dikarya</taxon>
        <taxon>Basidiomycota</taxon>
        <taxon>Ustilaginomycotina</taxon>
        <taxon>Exobasidiomycetes</taxon>
        <taxon>Entylomatales</taxon>
        <taxon>Entylomatales incertae sedis</taxon>
        <taxon>Tilletiopsis</taxon>
    </lineage>
</organism>
<keyword evidence="10" id="KW-0807">Transducer</keyword>
<comment type="catalytic activity">
    <reaction evidence="11">
        <text>a 1,2-diacyl-sn-glycero-3-phospho-(1D-myo-inositol-4,5-bisphosphate) + H2O = 1D-myo-inositol 1,4,5-trisphosphate + a 1,2-diacyl-sn-glycerol + H(+)</text>
        <dbReference type="Rhea" id="RHEA:33179"/>
        <dbReference type="ChEBI" id="CHEBI:15377"/>
        <dbReference type="ChEBI" id="CHEBI:15378"/>
        <dbReference type="ChEBI" id="CHEBI:17815"/>
        <dbReference type="ChEBI" id="CHEBI:58456"/>
        <dbReference type="ChEBI" id="CHEBI:203600"/>
        <dbReference type="EC" id="3.1.4.11"/>
    </reaction>
</comment>
<dbReference type="InterPro" id="IPR002048">
    <property type="entry name" value="EF_hand_dom"/>
</dbReference>
<dbReference type="PROSITE" id="PS50007">
    <property type="entry name" value="PIPLC_X_DOMAIN"/>
    <property type="match status" value="1"/>
</dbReference>
<dbReference type="InterPro" id="IPR037755">
    <property type="entry name" value="Plc1_PH"/>
</dbReference>
<dbReference type="InterPro" id="IPR011993">
    <property type="entry name" value="PH-like_dom_sf"/>
</dbReference>
<dbReference type="CDD" id="cd08598">
    <property type="entry name" value="PI-PLC1c_yeast"/>
    <property type="match status" value="1"/>
</dbReference>
<feature type="compositionally biased region" description="Low complexity" evidence="12">
    <location>
        <begin position="109"/>
        <end position="118"/>
    </location>
</feature>
<dbReference type="Gene3D" id="2.30.29.30">
    <property type="entry name" value="Pleckstrin-homology domain (PH domain)/Phosphotyrosine-binding domain (PTB)"/>
    <property type="match status" value="1"/>
</dbReference>
<dbReference type="EC" id="3.1.4.11" evidence="3 11"/>
<dbReference type="PROSITE" id="PS50004">
    <property type="entry name" value="C2"/>
    <property type="match status" value="1"/>
</dbReference>
<dbReference type="PROSITE" id="PS50008">
    <property type="entry name" value="PIPLC_Y_DOMAIN"/>
    <property type="match status" value="1"/>
</dbReference>
<keyword evidence="9 11" id="KW-0443">Lipid metabolism</keyword>
<feature type="compositionally biased region" description="Low complexity" evidence="12">
    <location>
        <begin position="358"/>
        <end position="368"/>
    </location>
</feature>
<dbReference type="PANTHER" id="PTHR10336:SF36">
    <property type="entry name" value="1-PHOSPHATIDYLINOSITOL 4,5-BISPHOSPHATE PHOSPHODIESTERASE BETA-4"/>
    <property type="match status" value="1"/>
</dbReference>
<dbReference type="InterPro" id="IPR017946">
    <property type="entry name" value="PLC-like_Pdiesterase_TIM-brl"/>
</dbReference>
<dbReference type="OrthoDB" id="269822at2759"/>
<dbReference type="GO" id="GO:0016042">
    <property type="term" value="P:lipid catabolic process"/>
    <property type="evidence" value="ECO:0007669"/>
    <property type="project" value="UniProtKB-KW"/>
</dbReference>
<dbReference type="PROSITE" id="PS00335">
    <property type="entry name" value="PARATHYROID"/>
    <property type="match status" value="1"/>
</dbReference>
<dbReference type="EMBL" id="KZ819293">
    <property type="protein sequence ID" value="PWN97782.1"/>
    <property type="molecule type" value="Genomic_DNA"/>
</dbReference>
<dbReference type="InterPro" id="IPR001415">
    <property type="entry name" value="PTH/PTH-rel"/>
</dbReference>
<dbReference type="Gene3D" id="3.20.20.190">
    <property type="entry name" value="Phosphatidylinositol (PI) phosphodiesterase"/>
    <property type="match status" value="1"/>
</dbReference>
<dbReference type="InterPro" id="IPR035892">
    <property type="entry name" value="C2_domain_sf"/>
</dbReference>
<dbReference type="InterPro" id="IPR001192">
    <property type="entry name" value="PI-PLC_fam"/>
</dbReference>
<dbReference type="GeneID" id="37272136"/>
<feature type="compositionally biased region" description="Low complexity" evidence="12">
    <location>
        <begin position="62"/>
        <end position="74"/>
    </location>
</feature>
<evidence type="ECO:0000256" key="4">
    <source>
        <dbReference type="ARBA" id="ARBA00022525"/>
    </source>
</evidence>
<evidence type="ECO:0000256" key="5">
    <source>
        <dbReference type="ARBA" id="ARBA00022685"/>
    </source>
</evidence>
<comment type="subcellular location">
    <subcellularLocation>
        <location evidence="1">Secreted</location>
    </subcellularLocation>
</comment>
<dbReference type="GO" id="GO:0048015">
    <property type="term" value="P:phosphatidylinositol-mediated signaling"/>
    <property type="evidence" value="ECO:0007669"/>
    <property type="project" value="TreeGrafter"/>
</dbReference>
<dbReference type="GO" id="GO:0005509">
    <property type="term" value="F:calcium ion binding"/>
    <property type="evidence" value="ECO:0007669"/>
    <property type="project" value="InterPro"/>
</dbReference>
<name>A0A316ZA01_9BASI</name>
<dbReference type="PRINTS" id="PR00390">
    <property type="entry name" value="PHPHLIPASEC"/>
</dbReference>
<dbReference type="SUPFAM" id="SSF47473">
    <property type="entry name" value="EF-hand"/>
    <property type="match status" value="1"/>
</dbReference>
<feature type="region of interest" description="Disordered" evidence="12">
    <location>
        <begin position="347"/>
        <end position="380"/>
    </location>
</feature>
<dbReference type="STRING" id="58919.A0A316ZA01"/>
<dbReference type="InterPro" id="IPR011992">
    <property type="entry name" value="EF-hand-dom_pair"/>
</dbReference>
<accession>A0A316ZA01</accession>
<dbReference type="InterPro" id="IPR001711">
    <property type="entry name" value="PLipase_C_Pinositol-sp_Y"/>
</dbReference>
<dbReference type="GO" id="GO:0004435">
    <property type="term" value="F:phosphatidylinositol-4,5-bisphosphate phospholipase C activity"/>
    <property type="evidence" value="ECO:0007669"/>
    <property type="project" value="UniProtKB-EC"/>
</dbReference>
<dbReference type="SMART" id="SM00149">
    <property type="entry name" value="PLCYc"/>
    <property type="match status" value="1"/>
</dbReference>
<evidence type="ECO:0000256" key="6">
    <source>
        <dbReference type="ARBA" id="ARBA00022702"/>
    </source>
</evidence>